<accession>A0A096P8W6</accession>
<dbReference type="GO" id="GO:0008408">
    <property type="term" value="F:3'-5' exonuclease activity"/>
    <property type="evidence" value="ECO:0007669"/>
    <property type="project" value="InterPro"/>
</dbReference>
<reference evidence="13" key="1">
    <citation type="journal article" date="2006" name="Proc. Natl. Acad. Sci. U.S.A.">
        <title>Genome analysis of the smallest free-living eukaryote Ostreococcus tauri unveils many unique features.</title>
        <authorList>
            <person name="Derelle E."/>
            <person name="Ferraz C."/>
            <person name="Rombauts S."/>
            <person name="Rouze P."/>
            <person name="Worden A.Z."/>
            <person name="Robbens S."/>
            <person name="Partensky F."/>
            <person name="Degroeve S."/>
            <person name="Echeynie S."/>
            <person name="Cooke R."/>
            <person name="Saeys Y."/>
            <person name="Wuyts J."/>
            <person name="Jabbari K."/>
            <person name="Bowler C."/>
            <person name="Panaud O."/>
            <person name="Piegu B."/>
            <person name="Ball S.G."/>
            <person name="Ral J.-P."/>
            <person name="Bouget F.-Y."/>
            <person name="Piganeau G."/>
            <person name="De Baets B."/>
            <person name="Picard A."/>
            <person name="Delseny M."/>
            <person name="Demaille J."/>
            <person name="Van de Peer Y."/>
            <person name="Moreau H."/>
        </authorList>
    </citation>
    <scope>NUCLEOTIDE SEQUENCE [LARGE SCALE GENOMIC DNA]</scope>
    <source>
        <strain evidence="13">OTTH 0595 / CCAP 157/2 / RCC745</strain>
    </source>
</reference>
<dbReference type="GO" id="GO:0005634">
    <property type="term" value="C:nucleus"/>
    <property type="evidence" value="ECO:0007669"/>
    <property type="project" value="UniProtKB-SubCell"/>
</dbReference>
<dbReference type="SMART" id="SM00358">
    <property type="entry name" value="DSRM"/>
    <property type="match status" value="1"/>
</dbReference>
<dbReference type="GO" id="GO:0046872">
    <property type="term" value="F:metal ion binding"/>
    <property type="evidence" value="ECO:0007669"/>
    <property type="project" value="UniProtKB-KW"/>
</dbReference>
<feature type="domain" description="DRBM" evidence="11">
    <location>
        <begin position="302"/>
        <end position="370"/>
    </location>
</feature>
<dbReference type="InParanoid" id="A0A096P8W6"/>
<evidence type="ECO:0000259" key="11">
    <source>
        <dbReference type="PROSITE" id="PS50137"/>
    </source>
</evidence>
<dbReference type="EMBL" id="CAID01000016">
    <property type="protein sequence ID" value="CEG00442.1"/>
    <property type="molecule type" value="Genomic_DNA"/>
</dbReference>
<keyword evidence="3" id="KW-0479">Metal-binding</keyword>
<evidence type="ECO:0000256" key="2">
    <source>
        <dbReference type="ARBA" id="ARBA00022722"/>
    </source>
</evidence>
<protein>
    <recommendedName>
        <fullName evidence="8">3'-5' exonuclease</fullName>
    </recommendedName>
    <alternativeName>
        <fullName evidence="9">Werner Syndrome-like exonuclease</fullName>
    </alternativeName>
</protein>
<dbReference type="InterPro" id="IPR051132">
    <property type="entry name" value="3-5_Exonuclease_domain"/>
</dbReference>
<keyword evidence="2" id="KW-0540">Nuclease</keyword>
<evidence type="ECO:0000313" key="12">
    <source>
        <dbReference type="EMBL" id="CEG00442.1"/>
    </source>
</evidence>
<dbReference type="KEGG" id="ota:OT_ostta16g02330"/>
<dbReference type="RefSeq" id="XP_003083707.2">
    <property type="nucleotide sequence ID" value="XM_003083659.2"/>
</dbReference>
<dbReference type="PROSITE" id="PS50137">
    <property type="entry name" value="DS_RBD"/>
    <property type="match status" value="1"/>
</dbReference>
<dbReference type="AlphaFoldDB" id="A0A096P8W6"/>
<evidence type="ECO:0000256" key="10">
    <source>
        <dbReference type="PROSITE-ProRule" id="PRU00266"/>
    </source>
</evidence>
<keyword evidence="7" id="KW-0539">Nucleus</keyword>
<keyword evidence="10" id="KW-0694">RNA-binding</keyword>
<dbReference type="OrthoDB" id="1920326at2759"/>
<name>A0A096P8W6_OSTTA</name>
<proteinExistence type="predicted"/>
<dbReference type="InterPro" id="IPR012337">
    <property type="entry name" value="RNaseH-like_sf"/>
</dbReference>
<keyword evidence="5" id="KW-0269">Exonuclease</keyword>
<comment type="caution">
    <text evidence="12">The sequence shown here is derived from an EMBL/GenBank/DDBJ whole genome shotgun (WGS) entry which is preliminary data.</text>
</comment>
<reference evidence="12 13" key="2">
    <citation type="journal article" date="2014" name="BMC Genomics">
        <title>An improved genome of the model marine alga Ostreococcus tauri unfolds by assessing Illumina de novo assemblies.</title>
        <authorList>
            <person name="Blanc-Mathieu R."/>
            <person name="Verhelst B."/>
            <person name="Derelle E."/>
            <person name="Rombauts S."/>
            <person name="Bouget F.Y."/>
            <person name="Carre I."/>
            <person name="Chateau A."/>
            <person name="Eyre-Walker A."/>
            <person name="Grimsley N."/>
            <person name="Moreau H."/>
            <person name="Piegu B."/>
            <person name="Rivals E."/>
            <person name="Schackwitz W."/>
            <person name="Van de Peer Y."/>
            <person name="Piganeau G."/>
        </authorList>
    </citation>
    <scope>NUCLEOTIDE SEQUENCE [LARGE SCALE GENOMIC DNA]</scope>
    <source>
        <strain evidence="13">OTTH 0595 / CCAP 157/2 / RCC745</strain>
    </source>
</reference>
<dbReference type="InterPro" id="IPR002562">
    <property type="entry name" value="3'-5'_exonuclease_dom"/>
</dbReference>
<evidence type="ECO:0000256" key="5">
    <source>
        <dbReference type="ARBA" id="ARBA00022839"/>
    </source>
</evidence>
<dbReference type="GeneID" id="9830987"/>
<keyword evidence="4" id="KW-0378">Hydrolase</keyword>
<evidence type="ECO:0000256" key="3">
    <source>
        <dbReference type="ARBA" id="ARBA00022723"/>
    </source>
</evidence>
<dbReference type="Proteomes" id="UP000009170">
    <property type="component" value="Unassembled WGS sequence"/>
</dbReference>
<dbReference type="Gene3D" id="3.30.420.10">
    <property type="entry name" value="Ribonuclease H-like superfamily/Ribonuclease H"/>
    <property type="match status" value="1"/>
</dbReference>
<sequence>MARPPPSILRATARAFTSSNETFALPSIVDVVYDVNDAERALVEHGFAPRAVETSTSSASDSQDSAVSFIGFDVETRPSYARGQRNPPALVQLANERACVLVHLGAMRSGPHGGVPPTLRALCEDASTMKVGNGVLNDMHDLDRWYGWASRGFVDTGVVALAHGIKRHGLKATSARYGYAAEKPKSVQTSNWEKAPLDRRQINYGAIDAALGLWVLERMHGEYGDQVNLAKWAMSFANASTPAEARRRSRRDSATPACVTKAFDDFDVREREAVRERWMQRKMKRAMSVLSHALEGAIDHLNAASALTGMLQAPKVNSTVKWVIQEQDPAKQTFSVRLELGSTTKGSGEAKSIKVAKRQAAKSAFDELVRGKAQDADFIERWLRRELEHAYSRGNTG</sequence>
<dbReference type="SMART" id="SM00474">
    <property type="entry name" value="35EXOc"/>
    <property type="match status" value="1"/>
</dbReference>
<organism evidence="12 13">
    <name type="scientific">Ostreococcus tauri</name>
    <name type="common">Marine green alga</name>
    <dbReference type="NCBI Taxonomy" id="70448"/>
    <lineage>
        <taxon>Eukaryota</taxon>
        <taxon>Viridiplantae</taxon>
        <taxon>Chlorophyta</taxon>
        <taxon>Mamiellophyceae</taxon>
        <taxon>Mamiellales</taxon>
        <taxon>Bathycoccaceae</taxon>
        <taxon>Ostreococcus</taxon>
    </lineage>
</organism>
<dbReference type="SUPFAM" id="SSF54768">
    <property type="entry name" value="dsRNA-binding domain-like"/>
    <property type="match status" value="1"/>
</dbReference>
<dbReference type="STRING" id="70448.A0A096P8W6"/>
<evidence type="ECO:0000256" key="8">
    <source>
        <dbReference type="ARBA" id="ARBA00040531"/>
    </source>
</evidence>
<dbReference type="PANTHER" id="PTHR13620">
    <property type="entry name" value="3-5 EXONUCLEASE"/>
    <property type="match status" value="1"/>
</dbReference>
<keyword evidence="13" id="KW-1185">Reference proteome</keyword>
<evidence type="ECO:0000256" key="4">
    <source>
        <dbReference type="ARBA" id="ARBA00022801"/>
    </source>
</evidence>
<dbReference type="PANTHER" id="PTHR13620:SF109">
    <property type="entry name" value="3'-5' EXONUCLEASE"/>
    <property type="match status" value="1"/>
</dbReference>
<dbReference type="Pfam" id="PF00035">
    <property type="entry name" value="dsrm"/>
    <property type="match status" value="1"/>
</dbReference>
<dbReference type="SUPFAM" id="SSF53098">
    <property type="entry name" value="Ribonuclease H-like"/>
    <property type="match status" value="1"/>
</dbReference>
<dbReference type="InterPro" id="IPR036397">
    <property type="entry name" value="RNaseH_sf"/>
</dbReference>
<evidence type="ECO:0000256" key="6">
    <source>
        <dbReference type="ARBA" id="ARBA00022842"/>
    </source>
</evidence>
<evidence type="ECO:0000313" key="13">
    <source>
        <dbReference type="Proteomes" id="UP000009170"/>
    </source>
</evidence>
<evidence type="ECO:0000256" key="1">
    <source>
        <dbReference type="ARBA" id="ARBA00004123"/>
    </source>
</evidence>
<dbReference type="Pfam" id="PF01612">
    <property type="entry name" value="DNA_pol_A_exo1"/>
    <property type="match status" value="1"/>
</dbReference>
<keyword evidence="6" id="KW-0460">Magnesium</keyword>
<dbReference type="CDD" id="cd06141">
    <property type="entry name" value="WRN_exo"/>
    <property type="match status" value="1"/>
</dbReference>
<evidence type="ECO:0000256" key="9">
    <source>
        <dbReference type="ARBA" id="ARBA00042761"/>
    </source>
</evidence>
<comment type="subcellular location">
    <subcellularLocation>
        <location evidence="1">Nucleus</location>
    </subcellularLocation>
</comment>
<dbReference type="Gene3D" id="3.30.160.20">
    <property type="match status" value="1"/>
</dbReference>
<gene>
    <name evidence="12" type="ORF">OT_ostta16g02330</name>
</gene>
<evidence type="ECO:0000256" key="7">
    <source>
        <dbReference type="ARBA" id="ARBA00023242"/>
    </source>
</evidence>
<dbReference type="InterPro" id="IPR014720">
    <property type="entry name" value="dsRBD_dom"/>
</dbReference>
<dbReference type="GO" id="GO:0006139">
    <property type="term" value="P:nucleobase-containing compound metabolic process"/>
    <property type="evidence" value="ECO:0007669"/>
    <property type="project" value="InterPro"/>
</dbReference>
<dbReference type="GO" id="GO:0003723">
    <property type="term" value="F:RNA binding"/>
    <property type="evidence" value="ECO:0007669"/>
    <property type="project" value="UniProtKB-UniRule"/>
</dbReference>